<dbReference type="AlphaFoldDB" id="A0AAU7E7P7"/>
<proteinExistence type="predicted"/>
<name>A0AAU7E7P7_9BACT</name>
<feature type="transmembrane region" description="Helical" evidence="1">
    <location>
        <begin position="126"/>
        <end position="146"/>
    </location>
</feature>
<protein>
    <recommendedName>
        <fullName evidence="3">DUF2975 domain-containing protein</fullName>
    </recommendedName>
</protein>
<keyword evidence="1" id="KW-0812">Transmembrane</keyword>
<gene>
    <name evidence="2" type="ORF">AAH949_07425</name>
</gene>
<feature type="transmembrane region" description="Helical" evidence="1">
    <location>
        <begin position="158"/>
        <end position="181"/>
    </location>
</feature>
<evidence type="ECO:0000313" key="2">
    <source>
        <dbReference type="EMBL" id="XBJ28908.1"/>
    </source>
</evidence>
<organism evidence="2">
    <name type="scientific">Campylobacter sp. CCS1377</name>
    <dbReference type="NCBI Taxonomy" id="3158229"/>
    <lineage>
        <taxon>Bacteria</taxon>
        <taxon>Pseudomonadati</taxon>
        <taxon>Campylobacterota</taxon>
        <taxon>Epsilonproteobacteria</taxon>
        <taxon>Campylobacterales</taxon>
        <taxon>Campylobacteraceae</taxon>
        <taxon>Campylobacter</taxon>
    </lineage>
</organism>
<feature type="transmembrane region" description="Helical" evidence="1">
    <location>
        <begin position="187"/>
        <end position="215"/>
    </location>
</feature>
<accession>A0AAU7E7P7</accession>
<keyword evidence="1" id="KW-0472">Membrane</keyword>
<keyword evidence="1" id="KW-1133">Transmembrane helix</keyword>
<evidence type="ECO:0000256" key="1">
    <source>
        <dbReference type="SAM" id="Phobius"/>
    </source>
</evidence>
<sequence>MSNLNFYEMLKIQRQNDFKSAKIAAWVVFASFLFCVCFQFLPIILDFAYDLKLLNFDSITNILAMVFNAIFLISYLIVILKLYFASESKVFLISFFIAAFTQFIALLSLIYLIISPYPVDKILRISLYGFSFLCLVVAIFCTFIFFKMLKTLCENKIYFTACFVFKSVILIIIYIFMFVLIYSEPSFALIIAGFMVFFFAGLLFAIYYALFAFALSKNKDIKFEPNLRLLSNEKENI</sequence>
<feature type="transmembrane region" description="Helical" evidence="1">
    <location>
        <begin position="91"/>
        <end position="114"/>
    </location>
</feature>
<feature type="transmembrane region" description="Helical" evidence="1">
    <location>
        <begin position="21"/>
        <end position="42"/>
    </location>
</feature>
<feature type="transmembrane region" description="Helical" evidence="1">
    <location>
        <begin position="62"/>
        <end position="84"/>
    </location>
</feature>
<dbReference type="RefSeq" id="WP_348518377.1">
    <property type="nucleotide sequence ID" value="NZ_CP155620.1"/>
</dbReference>
<evidence type="ECO:0008006" key="3">
    <source>
        <dbReference type="Google" id="ProtNLM"/>
    </source>
</evidence>
<dbReference type="EMBL" id="CP155620">
    <property type="protein sequence ID" value="XBJ28908.1"/>
    <property type="molecule type" value="Genomic_DNA"/>
</dbReference>
<reference evidence="2" key="1">
    <citation type="submission" date="2024-05" db="EMBL/GenBank/DDBJ databases">
        <title>Campylobacter coli isolated from environmental waters in Slovenia.</title>
        <authorList>
            <person name="Zautner A.E."/>
            <person name="Bunk B."/>
            <person name="Riedel T."/>
            <person name="Sproeer C."/>
        </authorList>
    </citation>
    <scope>NUCLEOTIDE SEQUENCE</scope>
    <source>
        <strain evidence="2">CCS1377</strain>
    </source>
</reference>